<comment type="catalytic activity">
    <reaction evidence="10">
        <text>a lipid X + a UDP-2-N,3-O-bis[(3R)-3-hydroxyacyl]-alpha-D-glucosamine = a lipid A disaccharide + UDP + H(+)</text>
        <dbReference type="Rhea" id="RHEA:67828"/>
        <dbReference type="ChEBI" id="CHEBI:15378"/>
        <dbReference type="ChEBI" id="CHEBI:58223"/>
        <dbReference type="ChEBI" id="CHEBI:137748"/>
        <dbReference type="ChEBI" id="CHEBI:176338"/>
        <dbReference type="ChEBI" id="CHEBI:176343"/>
        <dbReference type="EC" id="2.4.1.182"/>
    </reaction>
</comment>
<keyword evidence="7 12" id="KW-0328">Glycosyltransferase</keyword>
<evidence type="ECO:0000313" key="13">
    <source>
        <dbReference type="Proteomes" id="UP000231637"/>
    </source>
</evidence>
<sequence length="374" mass="41254">MTRFFISAGETSGDLHAATVVKELKARFPDSTIHGIAGSQMVDEGCLPVRHMSELNVMGLADVLRSLSRIKEIERSVLDWCSNERPDVAILVDFSSFHMRLGRKIRALGIPVLHFIAPKLWAWGGWRVRKLKRSQDRLACILPFEPEWFQKHGIEHAAYVGNPSAAGCADGWSAAELRERLEVGEKQSLLALLPGSRPQELRAHVPILAELLQRVRGEAPDLACVVPVAPGVDKAVLEPLLKLGAKQIDRTADGYAMRADAAVAVSGTATLELALWNTPTVLVYRGSPLMVFLARKLVSLQCAGLANIILGDRFVMPELIQEHCTVDNIMAELMPLLCHEEAARKQREEFSELRRILGDKQAASGVVEMVEELL</sequence>
<dbReference type="NCBIfam" id="TIGR00215">
    <property type="entry name" value="lpxB"/>
    <property type="match status" value="1"/>
</dbReference>
<name>A0A2K8L5E6_9PROT</name>
<dbReference type="RefSeq" id="WP_100265695.1">
    <property type="nucleotide sequence ID" value="NZ_CP018800.1"/>
</dbReference>
<reference evidence="12 13" key="1">
    <citation type="submission" date="2016-12" db="EMBL/GenBank/DDBJ databases">
        <title>Isolation and genomic insights into novel planktonic Zetaproteobacteria from stratified waters of the Chesapeake Bay.</title>
        <authorList>
            <person name="McAllister S.M."/>
            <person name="Kato S."/>
            <person name="Chan C.S."/>
            <person name="Chiu B.K."/>
            <person name="Field E.K."/>
        </authorList>
    </citation>
    <scope>NUCLEOTIDE SEQUENCE [LARGE SCALE GENOMIC DNA]</scope>
    <source>
        <strain evidence="12 13">CP-8</strain>
    </source>
</reference>
<comment type="similarity">
    <text evidence="2">Belongs to the LpxB family.</text>
</comment>
<evidence type="ECO:0000256" key="9">
    <source>
        <dbReference type="ARBA" id="ARBA00023098"/>
    </source>
</evidence>
<dbReference type="InterPro" id="IPR003835">
    <property type="entry name" value="Glyco_trans_19"/>
</dbReference>
<evidence type="ECO:0000256" key="11">
    <source>
        <dbReference type="NCBIfam" id="TIGR00215"/>
    </source>
</evidence>
<dbReference type="PANTHER" id="PTHR30372:SF4">
    <property type="entry name" value="LIPID-A-DISACCHARIDE SYNTHASE, MITOCHONDRIAL-RELATED"/>
    <property type="match status" value="1"/>
</dbReference>
<dbReference type="AlphaFoldDB" id="A0A2K8L5E6"/>
<evidence type="ECO:0000256" key="7">
    <source>
        <dbReference type="ARBA" id="ARBA00022676"/>
    </source>
</evidence>
<dbReference type="OrthoDB" id="5288848at2"/>
<organism evidence="12 13">
    <name type="scientific">Mariprofundus ferrinatatus</name>
    <dbReference type="NCBI Taxonomy" id="1921087"/>
    <lineage>
        <taxon>Bacteria</taxon>
        <taxon>Pseudomonadati</taxon>
        <taxon>Pseudomonadota</taxon>
        <taxon>Candidatius Mariprofundia</taxon>
        <taxon>Mariprofundales</taxon>
        <taxon>Mariprofundaceae</taxon>
        <taxon>Mariprofundus</taxon>
    </lineage>
</organism>
<dbReference type="GO" id="GO:0009245">
    <property type="term" value="P:lipid A biosynthetic process"/>
    <property type="evidence" value="ECO:0007669"/>
    <property type="project" value="UniProtKB-UniRule"/>
</dbReference>
<gene>
    <name evidence="12" type="ORF">Ga0123462_1469</name>
</gene>
<proteinExistence type="inferred from homology"/>
<dbReference type="KEGG" id="mfn:Ga0123462_1469"/>
<evidence type="ECO:0000256" key="2">
    <source>
        <dbReference type="ARBA" id="ARBA00007868"/>
    </source>
</evidence>
<evidence type="ECO:0000256" key="6">
    <source>
        <dbReference type="ARBA" id="ARBA00022556"/>
    </source>
</evidence>
<dbReference type="SUPFAM" id="SSF53756">
    <property type="entry name" value="UDP-Glycosyltransferase/glycogen phosphorylase"/>
    <property type="match status" value="1"/>
</dbReference>
<dbReference type="Pfam" id="PF02684">
    <property type="entry name" value="LpxB"/>
    <property type="match status" value="1"/>
</dbReference>
<protein>
    <recommendedName>
        <fullName evidence="4 11">Lipid-A-disaccharide synthase</fullName>
        <ecNumber evidence="3 11">2.4.1.182</ecNumber>
    </recommendedName>
</protein>
<evidence type="ECO:0000313" key="12">
    <source>
        <dbReference type="EMBL" id="ATX82332.1"/>
    </source>
</evidence>
<accession>A0A2K8L5E6</accession>
<evidence type="ECO:0000256" key="10">
    <source>
        <dbReference type="ARBA" id="ARBA00048975"/>
    </source>
</evidence>
<keyword evidence="8 12" id="KW-0808">Transferase</keyword>
<evidence type="ECO:0000256" key="8">
    <source>
        <dbReference type="ARBA" id="ARBA00022679"/>
    </source>
</evidence>
<keyword evidence="6" id="KW-0441">Lipid A biosynthesis</keyword>
<evidence type="ECO:0000256" key="5">
    <source>
        <dbReference type="ARBA" id="ARBA00022516"/>
    </source>
</evidence>
<keyword evidence="5" id="KW-0444">Lipid biosynthesis</keyword>
<keyword evidence="13" id="KW-1185">Reference proteome</keyword>
<evidence type="ECO:0000256" key="3">
    <source>
        <dbReference type="ARBA" id="ARBA00012687"/>
    </source>
</evidence>
<dbReference type="GO" id="GO:0008915">
    <property type="term" value="F:lipid-A-disaccharide synthase activity"/>
    <property type="evidence" value="ECO:0007669"/>
    <property type="project" value="UniProtKB-UniRule"/>
</dbReference>
<dbReference type="PANTHER" id="PTHR30372">
    <property type="entry name" value="LIPID-A-DISACCHARIDE SYNTHASE"/>
    <property type="match status" value="1"/>
</dbReference>
<dbReference type="EMBL" id="CP018800">
    <property type="protein sequence ID" value="ATX82332.1"/>
    <property type="molecule type" value="Genomic_DNA"/>
</dbReference>
<evidence type="ECO:0000256" key="4">
    <source>
        <dbReference type="ARBA" id="ARBA00020902"/>
    </source>
</evidence>
<dbReference type="GO" id="GO:0016020">
    <property type="term" value="C:membrane"/>
    <property type="evidence" value="ECO:0007669"/>
    <property type="project" value="GOC"/>
</dbReference>
<evidence type="ECO:0000256" key="1">
    <source>
        <dbReference type="ARBA" id="ARBA00002056"/>
    </source>
</evidence>
<keyword evidence="9" id="KW-0443">Lipid metabolism</keyword>
<dbReference type="EC" id="2.4.1.182" evidence="3 11"/>
<dbReference type="GO" id="GO:0005543">
    <property type="term" value="F:phospholipid binding"/>
    <property type="evidence" value="ECO:0007669"/>
    <property type="project" value="TreeGrafter"/>
</dbReference>
<dbReference type="Proteomes" id="UP000231637">
    <property type="component" value="Chromosome"/>
</dbReference>
<comment type="function">
    <text evidence="1">Condensation of UDP-2,3-diacylglucosamine and 2,3-diacylglucosamine-1-phosphate to form lipid A disaccharide, a precursor of lipid A, a phosphorylated glycolipid that anchors the lipopolysaccharide to the outer membrane of the cell.</text>
</comment>